<dbReference type="PANTHER" id="PTHR23359">
    <property type="entry name" value="NUCLEOTIDE KINASE"/>
    <property type="match status" value="1"/>
</dbReference>
<dbReference type="SUPFAM" id="SSF52540">
    <property type="entry name" value="P-loop containing nucleoside triphosphate hydrolases"/>
    <property type="match status" value="1"/>
</dbReference>
<dbReference type="GO" id="GO:0008270">
    <property type="term" value="F:zinc ion binding"/>
    <property type="evidence" value="ECO:0007669"/>
    <property type="project" value="UniProtKB-UniRule"/>
</dbReference>
<feature type="binding site" evidence="8">
    <location>
        <begin position="85"/>
        <end position="88"/>
    </location>
    <ligand>
        <name>AMP</name>
        <dbReference type="ChEBI" id="CHEBI:456215"/>
    </ligand>
</feature>
<evidence type="ECO:0000256" key="2">
    <source>
        <dbReference type="ARBA" id="ARBA00022723"/>
    </source>
</evidence>
<comment type="similarity">
    <text evidence="8 9">Belongs to the adenylate kinase family.</text>
</comment>
<comment type="subunit">
    <text evidence="8 10">Monomer.</text>
</comment>
<reference evidence="12" key="1">
    <citation type="journal article" date="2021" name="PeerJ">
        <title>Extensive microbial diversity within the chicken gut microbiome revealed by metagenomics and culture.</title>
        <authorList>
            <person name="Gilroy R."/>
            <person name="Ravi A."/>
            <person name="Getino M."/>
            <person name="Pursley I."/>
            <person name="Horton D.L."/>
            <person name="Alikhan N.F."/>
            <person name="Baker D."/>
            <person name="Gharbi K."/>
            <person name="Hall N."/>
            <person name="Watson M."/>
            <person name="Adriaenssens E.M."/>
            <person name="Foster-Nyarko E."/>
            <person name="Jarju S."/>
            <person name="Secka A."/>
            <person name="Antonio M."/>
            <person name="Oren A."/>
            <person name="Chaudhuri R.R."/>
            <person name="La Ragione R."/>
            <person name="Hildebrand F."/>
            <person name="Pallen M.J."/>
        </authorList>
    </citation>
    <scope>NUCLEOTIDE SEQUENCE</scope>
    <source>
        <strain evidence="12">5790</strain>
    </source>
</reference>
<protein>
    <recommendedName>
        <fullName evidence="8 10">Adenylate kinase</fullName>
        <shortName evidence="8">AK</shortName>
        <ecNumber evidence="8 10">2.7.4.3</ecNumber>
    </recommendedName>
    <alternativeName>
        <fullName evidence="8">ATP-AMP transphosphorylase</fullName>
    </alternativeName>
    <alternativeName>
        <fullName evidence="8">ATP:AMP phosphotransferase</fullName>
    </alternativeName>
    <alternativeName>
        <fullName evidence="8">Adenylate monophosphate kinase</fullName>
    </alternativeName>
</protein>
<feature type="binding site" evidence="8">
    <location>
        <position position="167"/>
    </location>
    <ligand>
        <name>AMP</name>
        <dbReference type="ChEBI" id="CHEBI:456215"/>
    </ligand>
</feature>
<evidence type="ECO:0000313" key="13">
    <source>
        <dbReference type="Proteomes" id="UP000824162"/>
    </source>
</evidence>
<dbReference type="Pfam" id="PF00406">
    <property type="entry name" value="ADK"/>
    <property type="match status" value="1"/>
</dbReference>
<feature type="binding site" evidence="8">
    <location>
        <begin position="57"/>
        <end position="59"/>
    </location>
    <ligand>
        <name>AMP</name>
        <dbReference type="ChEBI" id="CHEBI:456215"/>
    </ligand>
</feature>
<keyword evidence="7 8" id="KW-0067">ATP-binding</keyword>
<evidence type="ECO:0000256" key="8">
    <source>
        <dbReference type="HAMAP-Rule" id="MF_00235"/>
    </source>
</evidence>
<evidence type="ECO:0000259" key="11">
    <source>
        <dbReference type="Pfam" id="PF05191"/>
    </source>
</evidence>
<keyword evidence="5 8" id="KW-0418">Kinase</keyword>
<evidence type="ECO:0000256" key="10">
    <source>
        <dbReference type="RuleBase" id="RU003331"/>
    </source>
</evidence>
<dbReference type="HAMAP" id="MF_00235">
    <property type="entry name" value="Adenylate_kinase_Adk"/>
    <property type="match status" value="1"/>
</dbReference>
<organism evidence="12 13">
    <name type="scientific">Candidatus Monoglobus merdigallinarum</name>
    <dbReference type="NCBI Taxonomy" id="2838698"/>
    <lineage>
        <taxon>Bacteria</taxon>
        <taxon>Bacillati</taxon>
        <taxon>Bacillota</taxon>
        <taxon>Clostridia</taxon>
        <taxon>Monoglobales</taxon>
        <taxon>Monoglobaceae</taxon>
        <taxon>Monoglobus</taxon>
    </lineage>
</organism>
<dbReference type="EC" id="2.7.4.3" evidence="8 10"/>
<feature type="binding site" evidence="8">
    <location>
        <position position="129"/>
    </location>
    <ligand>
        <name>Zn(2+)</name>
        <dbReference type="ChEBI" id="CHEBI:29105"/>
        <note>structural</note>
    </ligand>
</feature>
<proteinExistence type="inferred from homology"/>
<gene>
    <name evidence="8" type="primary">adk</name>
    <name evidence="12" type="ORF">H9900_04490</name>
</gene>
<feature type="region of interest" description="LID" evidence="8">
    <location>
        <begin position="122"/>
        <end position="159"/>
    </location>
</feature>
<feature type="binding site" evidence="8">
    <location>
        <position position="92"/>
    </location>
    <ligand>
        <name>AMP</name>
        <dbReference type="ChEBI" id="CHEBI:456215"/>
    </ligand>
</feature>
<evidence type="ECO:0000256" key="1">
    <source>
        <dbReference type="ARBA" id="ARBA00022679"/>
    </source>
</evidence>
<dbReference type="NCBIfam" id="NF001380">
    <property type="entry name" value="PRK00279.1-2"/>
    <property type="match status" value="1"/>
</dbReference>
<evidence type="ECO:0000256" key="9">
    <source>
        <dbReference type="RuleBase" id="RU003330"/>
    </source>
</evidence>
<comment type="pathway">
    <text evidence="8">Purine metabolism; AMP biosynthesis via salvage pathway; AMP from ADP: step 1/1.</text>
</comment>
<dbReference type="Pfam" id="PF05191">
    <property type="entry name" value="ADK_lid"/>
    <property type="match status" value="1"/>
</dbReference>
<feature type="binding site" evidence="8">
    <location>
        <position position="149"/>
    </location>
    <ligand>
        <name>Zn(2+)</name>
        <dbReference type="ChEBI" id="CHEBI:29105"/>
        <note>structural</note>
    </ligand>
</feature>
<keyword evidence="8" id="KW-0963">Cytoplasm</keyword>
<comment type="catalytic activity">
    <reaction evidence="8 10">
        <text>AMP + ATP = 2 ADP</text>
        <dbReference type="Rhea" id="RHEA:12973"/>
        <dbReference type="ChEBI" id="CHEBI:30616"/>
        <dbReference type="ChEBI" id="CHEBI:456215"/>
        <dbReference type="ChEBI" id="CHEBI:456216"/>
        <dbReference type="EC" id="2.7.4.3"/>
    </reaction>
</comment>
<sequence>MKIILLAAPGAGKGTQAEKLSEHFSIPTISTGAILRKNIKDGTELGKIAAEYIHDGRLIPDDVMIGVVKDRLSQSDCENGFILDGFPRTIAQADALETAGIELDHVLSIEVPDETIITRLSGRLECSGCSTTYHKEYRPPKTEGVCDKCGAALTQRKDDKPETVKSRLETYHAETEPLLDYYSKKGKLRIAVGQEEISDTTKMVLKALEA</sequence>
<evidence type="ECO:0000256" key="3">
    <source>
        <dbReference type="ARBA" id="ARBA00022727"/>
    </source>
</evidence>
<dbReference type="InterPro" id="IPR000850">
    <property type="entry name" value="Adenylat/UMP-CMP_kin"/>
</dbReference>
<dbReference type="EMBL" id="DXIJ01000093">
    <property type="protein sequence ID" value="HIV86051.1"/>
    <property type="molecule type" value="Genomic_DNA"/>
</dbReference>
<evidence type="ECO:0000313" key="12">
    <source>
        <dbReference type="EMBL" id="HIV86051.1"/>
    </source>
</evidence>
<dbReference type="PRINTS" id="PR00094">
    <property type="entry name" value="ADENYLTKNASE"/>
</dbReference>
<dbReference type="FunFam" id="3.40.50.300:FF:000106">
    <property type="entry name" value="Adenylate kinase mitochondrial"/>
    <property type="match status" value="1"/>
</dbReference>
<feature type="binding site" evidence="8">
    <location>
        <position position="146"/>
    </location>
    <ligand>
        <name>Zn(2+)</name>
        <dbReference type="ChEBI" id="CHEBI:29105"/>
        <note>structural</note>
    </ligand>
</feature>
<keyword evidence="3 8" id="KW-0545">Nucleotide biosynthesis</keyword>
<dbReference type="GO" id="GO:0005524">
    <property type="term" value="F:ATP binding"/>
    <property type="evidence" value="ECO:0007669"/>
    <property type="project" value="UniProtKB-UniRule"/>
</dbReference>
<comment type="subcellular location">
    <subcellularLocation>
        <location evidence="8 10">Cytoplasm</location>
    </subcellularLocation>
</comment>
<feature type="domain" description="Adenylate kinase active site lid" evidence="11">
    <location>
        <begin position="123"/>
        <end position="158"/>
    </location>
</feature>
<dbReference type="PROSITE" id="PS00113">
    <property type="entry name" value="ADENYLATE_KINASE"/>
    <property type="match status" value="1"/>
</dbReference>
<feature type="binding site" evidence="8">
    <location>
        <position position="156"/>
    </location>
    <ligand>
        <name>AMP</name>
        <dbReference type="ChEBI" id="CHEBI:456215"/>
    </ligand>
</feature>
<comment type="function">
    <text evidence="8">Catalyzes the reversible transfer of the terminal phosphate group between ATP and AMP. Plays an important role in cellular energy homeostasis and in adenine nucleotide metabolism.</text>
</comment>
<feature type="binding site" evidence="8">
    <location>
        <position position="123"/>
    </location>
    <ligand>
        <name>ATP</name>
        <dbReference type="ChEBI" id="CHEBI:30616"/>
    </ligand>
</feature>
<comment type="domain">
    <text evidence="8">Consists of three domains, a large central CORE domain and two small peripheral domains, NMPbind and LID, which undergo movements during catalysis. The LID domain closes over the site of phosphoryl transfer upon ATP binding. Assembling and dissambling the active center during each catalytic cycle provides an effective means to prevent ATP hydrolysis. Some bacteria have evolved a zinc-coordinating structure that stabilizes the LID domain.</text>
</comment>
<dbReference type="InterPro" id="IPR007862">
    <property type="entry name" value="Adenylate_kinase_lid-dom"/>
</dbReference>
<keyword evidence="6 8" id="KW-0862">Zinc</keyword>
<feature type="binding site" evidence="8">
    <location>
        <position position="126"/>
    </location>
    <ligand>
        <name>Zn(2+)</name>
        <dbReference type="ChEBI" id="CHEBI:29105"/>
        <note>structural</note>
    </ligand>
</feature>
<comment type="caution">
    <text evidence="12">The sequence shown here is derived from an EMBL/GenBank/DDBJ whole genome shotgun (WGS) entry which is preliminary data.</text>
</comment>
<keyword evidence="2 8" id="KW-0479">Metal-binding</keyword>
<keyword evidence="1 8" id="KW-0808">Transferase</keyword>
<dbReference type="GO" id="GO:0005737">
    <property type="term" value="C:cytoplasm"/>
    <property type="evidence" value="ECO:0007669"/>
    <property type="project" value="UniProtKB-SubCell"/>
</dbReference>
<keyword evidence="4 8" id="KW-0547">Nucleotide-binding</keyword>
<feature type="region of interest" description="NMP" evidence="8">
    <location>
        <begin position="30"/>
        <end position="59"/>
    </location>
</feature>
<dbReference type="GO" id="GO:0004017">
    <property type="term" value="F:AMP kinase activity"/>
    <property type="evidence" value="ECO:0007669"/>
    <property type="project" value="UniProtKB-UniRule"/>
</dbReference>
<dbReference type="AlphaFoldDB" id="A0A9D1PS39"/>
<name>A0A9D1PS39_9FIRM</name>
<evidence type="ECO:0000256" key="5">
    <source>
        <dbReference type="ARBA" id="ARBA00022777"/>
    </source>
</evidence>
<feature type="binding site" evidence="8">
    <location>
        <position position="36"/>
    </location>
    <ligand>
        <name>AMP</name>
        <dbReference type="ChEBI" id="CHEBI:456215"/>
    </ligand>
</feature>
<dbReference type="InterPro" id="IPR006259">
    <property type="entry name" value="Adenyl_kin_sub"/>
</dbReference>
<dbReference type="Gene3D" id="3.40.50.300">
    <property type="entry name" value="P-loop containing nucleotide triphosphate hydrolases"/>
    <property type="match status" value="1"/>
</dbReference>
<evidence type="ECO:0000256" key="4">
    <source>
        <dbReference type="ARBA" id="ARBA00022741"/>
    </source>
</evidence>
<feature type="binding site" evidence="8">
    <location>
        <position position="31"/>
    </location>
    <ligand>
        <name>AMP</name>
        <dbReference type="ChEBI" id="CHEBI:456215"/>
    </ligand>
</feature>
<feature type="binding site" evidence="8">
    <location>
        <position position="195"/>
    </location>
    <ligand>
        <name>ATP</name>
        <dbReference type="ChEBI" id="CHEBI:30616"/>
    </ligand>
</feature>
<dbReference type="InterPro" id="IPR027417">
    <property type="entry name" value="P-loop_NTPase"/>
</dbReference>
<evidence type="ECO:0000256" key="7">
    <source>
        <dbReference type="ARBA" id="ARBA00022840"/>
    </source>
</evidence>
<reference evidence="12" key="2">
    <citation type="submission" date="2021-04" db="EMBL/GenBank/DDBJ databases">
        <authorList>
            <person name="Gilroy R."/>
        </authorList>
    </citation>
    <scope>NUCLEOTIDE SEQUENCE</scope>
    <source>
        <strain evidence="12">5790</strain>
    </source>
</reference>
<dbReference type="NCBIfam" id="TIGR01351">
    <property type="entry name" value="adk"/>
    <property type="match status" value="1"/>
</dbReference>
<dbReference type="InterPro" id="IPR033690">
    <property type="entry name" value="Adenylat_kinase_CS"/>
</dbReference>
<feature type="binding site" evidence="8">
    <location>
        <begin position="10"/>
        <end position="15"/>
    </location>
    <ligand>
        <name>ATP</name>
        <dbReference type="ChEBI" id="CHEBI:30616"/>
    </ligand>
</feature>
<evidence type="ECO:0000256" key="6">
    <source>
        <dbReference type="ARBA" id="ARBA00022833"/>
    </source>
</evidence>
<accession>A0A9D1PS39</accession>
<dbReference type="NCBIfam" id="NF001381">
    <property type="entry name" value="PRK00279.1-3"/>
    <property type="match status" value="1"/>
</dbReference>
<dbReference type="CDD" id="cd01428">
    <property type="entry name" value="ADK"/>
    <property type="match status" value="1"/>
</dbReference>
<dbReference type="GO" id="GO:0044209">
    <property type="term" value="P:AMP salvage"/>
    <property type="evidence" value="ECO:0007669"/>
    <property type="project" value="UniProtKB-UniRule"/>
</dbReference>
<feature type="binding site" evidence="8">
    <location>
        <begin position="132"/>
        <end position="133"/>
    </location>
    <ligand>
        <name>ATP</name>
        <dbReference type="ChEBI" id="CHEBI:30616"/>
    </ligand>
</feature>
<dbReference type="Proteomes" id="UP000824162">
    <property type="component" value="Unassembled WGS sequence"/>
</dbReference>